<keyword evidence="3" id="KW-1185">Reference proteome</keyword>
<dbReference type="EMBL" id="PXWF02000285">
    <property type="protein sequence ID" value="PWF43150.1"/>
    <property type="molecule type" value="Genomic_DNA"/>
</dbReference>
<evidence type="ECO:0000256" key="1">
    <source>
        <dbReference type="SAM" id="MobiDB-lite"/>
    </source>
</evidence>
<feature type="non-terminal residue" evidence="2">
    <location>
        <position position="1"/>
    </location>
</feature>
<evidence type="ECO:0000313" key="2">
    <source>
        <dbReference type="EMBL" id="PWF43150.1"/>
    </source>
</evidence>
<feature type="compositionally biased region" description="Low complexity" evidence="1">
    <location>
        <begin position="27"/>
        <end position="41"/>
    </location>
</feature>
<comment type="caution">
    <text evidence="2">The sequence shown here is derived from an EMBL/GenBank/DDBJ whole genome shotgun (WGS) entry which is preliminary data.</text>
</comment>
<reference evidence="2 3" key="1">
    <citation type="submission" date="2018-04" db="EMBL/GenBank/DDBJ databases">
        <title>Massilia violaceinigra sp. nov., a novel purple-pigmented bacterium isolated from Tianshan glacier, Xinjiang, China.</title>
        <authorList>
            <person name="Wang H."/>
        </authorList>
    </citation>
    <scope>NUCLEOTIDE SEQUENCE [LARGE SCALE GENOMIC DNA]</scope>
    <source>
        <strain evidence="2 3">B448-2</strain>
    </source>
</reference>
<sequence length="41" mass="4023">ARPRPLAAAAKAPGAGADKVARPGRPRAPGAGPRNPGSKRP</sequence>
<gene>
    <name evidence="2" type="ORF">C7C56_021655</name>
</gene>
<proteinExistence type="predicted"/>
<dbReference type="AlphaFoldDB" id="A0A2U2HFP9"/>
<name>A0A2U2HFP9_9BURK</name>
<feature type="compositionally biased region" description="Low complexity" evidence="1">
    <location>
        <begin position="1"/>
        <end position="17"/>
    </location>
</feature>
<organism evidence="2 3">
    <name type="scientific">Massilia glaciei</name>
    <dbReference type="NCBI Taxonomy" id="1524097"/>
    <lineage>
        <taxon>Bacteria</taxon>
        <taxon>Pseudomonadati</taxon>
        <taxon>Pseudomonadota</taxon>
        <taxon>Betaproteobacteria</taxon>
        <taxon>Burkholderiales</taxon>
        <taxon>Oxalobacteraceae</taxon>
        <taxon>Telluria group</taxon>
        <taxon>Massilia</taxon>
    </lineage>
</organism>
<feature type="region of interest" description="Disordered" evidence="1">
    <location>
        <begin position="1"/>
        <end position="41"/>
    </location>
</feature>
<evidence type="ECO:0000313" key="3">
    <source>
        <dbReference type="Proteomes" id="UP000241421"/>
    </source>
</evidence>
<dbReference type="Proteomes" id="UP000241421">
    <property type="component" value="Unassembled WGS sequence"/>
</dbReference>
<protein>
    <submittedName>
        <fullName evidence="2">ABC transporter permease</fullName>
    </submittedName>
</protein>
<accession>A0A2U2HFP9</accession>